<reference evidence="1 2" key="1">
    <citation type="journal article" date="2011" name="Stand. Genomic Sci.">
        <title>Complete genome sequence of Treponema succinifaciens type strain (6091).</title>
        <authorList>
            <person name="Han C."/>
            <person name="Gronow S."/>
            <person name="Teshima H."/>
            <person name="Lapidus A."/>
            <person name="Nolan M."/>
            <person name="Lucas S."/>
            <person name="Hammon N."/>
            <person name="Deshpande S."/>
            <person name="Cheng J.F."/>
            <person name="Zeytun A."/>
            <person name="Tapia R."/>
            <person name="Goodwin L."/>
            <person name="Pitluck S."/>
            <person name="Liolios K."/>
            <person name="Pagani I."/>
            <person name="Ivanova N."/>
            <person name="Mavromatis K."/>
            <person name="Mikhailova N."/>
            <person name="Huntemann M."/>
            <person name="Pati A."/>
            <person name="Chen A."/>
            <person name="Palaniappan K."/>
            <person name="Land M."/>
            <person name="Hauser L."/>
            <person name="Brambilla E.M."/>
            <person name="Rohde M."/>
            <person name="Goker M."/>
            <person name="Woyke T."/>
            <person name="Bristow J."/>
            <person name="Eisen J.A."/>
            <person name="Markowitz V."/>
            <person name="Hugenholtz P."/>
            <person name="Kyrpides N.C."/>
            <person name="Klenk H.P."/>
            <person name="Detter J.C."/>
        </authorList>
    </citation>
    <scope>NUCLEOTIDE SEQUENCE [LARGE SCALE GENOMIC DNA]</scope>
    <source>
        <strain evidence="2">ATCC 33096 / DSM 2489 / 6091</strain>
    </source>
</reference>
<protein>
    <submittedName>
        <fullName evidence="1">Uncharacterized protein</fullName>
    </submittedName>
</protein>
<dbReference type="OrthoDB" id="358820at2"/>
<accession>F2NUC6</accession>
<dbReference type="RefSeq" id="WP_013700530.1">
    <property type="nucleotide sequence ID" value="NC_015385.1"/>
</dbReference>
<dbReference type="AlphaFoldDB" id="F2NUC6"/>
<evidence type="ECO:0000313" key="2">
    <source>
        <dbReference type="Proteomes" id="UP000006852"/>
    </source>
</evidence>
<evidence type="ECO:0000313" key="1">
    <source>
        <dbReference type="EMBL" id="AEB13219.1"/>
    </source>
</evidence>
<proteinExistence type="predicted"/>
<name>F2NUC6_TRES6</name>
<sequence length="179" mass="20680">MSENLIEKFVDNDSLKALKNLIESTSDNAALSSSVQFADIFDAGQAFKEIADKNSDAESKLVSSFNNNLVLLIQKTWVEKSDEELKAQILYQLEEFRIQLNSKDYIKAYPQFFSILDNVVYLMFGNQAKAKDFPEYALRIDPEFGIFWWYVKSLPRDAQWSSERSRIAILLGIYFLANY</sequence>
<reference evidence="2" key="2">
    <citation type="submission" date="2011-04" db="EMBL/GenBank/DDBJ databases">
        <title>The complete genome of chromosome of Treponema succinifaciens DSM 2489.</title>
        <authorList>
            <person name="Lucas S."/>
            <person name="Copeland A."/>
            <person name="Lapidus A."/>
            <person name="Bruce D."/>
            <person name="Goodwin L."/>
            <person name="Pitluck S."/>
            <person name="Peters L."/>
            <person name="Kyrpides N."/>
            <person name="Mavromatis K."/>
            <person name="Ivanova N."/>
            <person name="Ovchinnikova G."/>
            <person name="Teshima H."/>
            <person name="Detter J.C."/>
            <person name="Tapia R."/>
            <person name="Han C."/>
            <person name="Land M."/>
            <person name="Hauser L."/>
            <person name="Markowitz V."/>
            <person name="Cheng J.-F."/>
            <person name="Hugenholtz P."/>
            <person name="Woyke T."/>
            <person name="Wu D."/>
            <person name="Gronow S."/>
            <person name="Wellnitz S."/>
            <person name="Brambilla E."/>
            <person name="Klenk H.-P."/>
            <person name="Eisen J.A."/>
        </authorList>
    </citation>
    <scope>NUCLEOTIDE SEQUENCE [LARGE SCALE GENOMIC DNA]</scope>
    <source>
        <strain evidence="2">ATCC 33096 / DSM 2489 / 6091</strain>
    </source>
</reference>
<keyword evidence="2" id="KW-1185">Reference proteome</keyword>
<dbReference type="GeneID" id="302997490"/>
<dbReference type="EMBL" id="CP002631">
    <property type="protein sequence ID" value="AEB13219.1"/>
    <property type="molecule type" value="Genomic_DNA"/>
</dbReference>
<dbReference type="KEGG" id="tsu:Tresu_0259"/>
<dbReference type="eggNOG" id="ENOG5031CGS">
    <property type="taxonomic scope" value="Bacteria"/>
</dbReference>
<dbReference type="HOGENOM" id="CLU_121469_0_0_12"/>
<dbReference type="STRING" id="869209.Tresu_0259"/>
<dbReference type="Proteomes" id="UP000006852">
    <property type="component" value="Chromosome"/>
</dbReference>
<gene>
    <name evidence="1" type="ordered locus">Tresu_0259</name>
</gene>
<organism evidence="1 2">
    <name type="scientific">Treponema succinifaciens (strain ATCC 33096 / DSM 2489 / 6091)</name>
    <dbReference type="NCBI Taxonomy" id="869209"/>
    <lineage>
        <taxon>Bacteria</taxon>
        <taxon>Pseudomonadati</taxon>
        <taxon>Spirochaetota</taxon>
        <taxon>Spirochaetia</taxon>
        <taxon>Spirochaetales</taxon>
        <taxon>Treponemataceae</taxon>
        <taxon>Treponema</taxon>
    </lineage>
</organism>